<accession>A0A6I2MZK8</accession>
<sequence length="69" mass="7992">MIQTKEDLAYYLSQDRKALGIANDGFVQRLRLLGYGAFKSHLGRLSIIIMHTLEICFLKMWEGDNEVFI</sequence>
<evidence type="ECO:0000313" key="1">
    <source>
        <dbReference type="EMBL" id="MRY59290.1"/>
    </source>
</evidence>
<proteinExistence type="predicted"/>
<organism evidence="1 2">
    <name type="scientific">Parabacteroides distasonis</name>
    <dbReference type="NCBI Taxonomy" id="823"/>
    <lineage>
        <taxon>Bacteria</taxon>
        <taxon>Pseudomonadati</taxon>
        <taxon>Bacteroidota</taxon>
        <taxon>Bacteroidia</taxon>
        <taxon>Bacteroidales</taxon>
        <taxon>Tannerellaceae</taxon>
        <taxon>Parabacteroides</taxon>
    </lineage>
</organism>
<reference evidence="1 2" key="1">
    <citation type="journal article" date="2019" name="Nat. Med.">
        <title>A library of human gut bacterial isolates paired with longitudinal multiomics data enables mechanistic microbiome research.</title>
        <authorList>
            <person name="Poyet M."/>
            <person name="Groussin M."/>
            <person name="Gibbons S.M."/>
            <person name="Avila-Pacheco J."/>
            <person name="Jiang X."/>
            <person name="Kearney S.M."/>
            <person name="Perrotta A.R."/>
            <person name="Berdy B."/>
            <person name="Zhao S."/>
            <person name="Lieberman T.D."/>
            <person name="Swanson P.K."/>
            <person name="Smith M."/>
            <person name="Roesemann S."/>
            <person name="Alexander J.E."/>
            <person name="Rich S.A."/>
            <person name="Livny J."/>
            <person name="Vlamakis H."/>
            <person name="Clish C."/>
            <person name="Bullock K."/>
            <person name="Deik A."/>
            <person name="Scott J."/>
            <person name="Pierce K.A."/>
            <person name="Xavier R.J."/>
            <person name="Alm E.J."/>
        </authorList>
    </citation>
    <scope>NUCLEOTIDE SEQUENCE [LARGE SCALE GENOMIC DNA]</scope>
    <source>
        <strain evidence="1 2">BIOML-A41</strain>
    </source>
</reference>
<dbReference type="AlphaFoldDB" id="A0A6I2MZK8"/>
<name>A0A6I2MZK8_PARDI</name>
<dbReference type="EMBL" id="WKLT01000015">
    <property type="protein sequence ID" value="MRY59290.1"/>
    <property type="molecule type" value="Genomic_DNA"/>
</dbReference>
<protein>
    <submittedName>
        <fullName evidence="1">Uncharacterized protein</fullName>
    </submittedName>
</protein>
<gene>
    <name evidence="1" type="ORF">GKD59_15520</name>
</gene>
<dbReference type="Proteomes" id="UP000463337">
    <property type="component" value="Unassembled WGS sequence"/>
</dbReference>
<evidence type="ECO:0000313" key="2">
    <source>
        <dbReference type="Proteomes" id="UP000463337"/>
    </source>
</evidence>
<comment type="caution">
    <text evidence="1">The sequence shown here is derived from an EMBL/GenBank/DDBJ whole genome shotgun (WGS) entry which is preliminary data.</text>
</comment>
<dbReference type="RefSeq" id="WP_129984485.1">
    <property type="nucleotide sequence ID" value="NZ_JBCHDU010000013.1"/>
</dbReference>